<dbReference type="Pfam" id="PF07690">
    <property type="entry name" value="MFS_1"/>
    <property type="match status" value="1"/>
</dbReference>
<dbReference type="InterPro" id="IPR011701">
    <property type="entry name" value="MFS"/>
</dbReference>
<dbReference type="PANTHER" id="PTHR42718:SF9">
    <property type="entry name" value="MAJOR FACILITATOR SUPERFAMILY MULTIDRUG TRANSPORTER MFSC"/>
    <property type="match status" value="1"/>
</dbReference>
<feature type="transmembrane region" description="Helical" evidence="8">
    <location>
        <begin position="261"/>
        <end position="282"/>
    </location>
</feature>
<name>A0ABQ3RPW7_STRRR</name>
<feature type="region of interest" description="Disordered" evidence="7">
    <location>
        <begin position="1"/>
        <end position="28"/>
    </location>
</feature>
<dbReference type="EMBL" id="BNEA01000015">
    <property type="protein sequence ID" value="GHI57888.1"/>
    <property type="molecule type" value="Genomic_DNA"/>
</dbReference>
<dbReference type="PROSITE" id="PS50850">
    <property type="entry name" value="MFS"/>
    <property type="match status" value="1"/>
</dbReference>
<dbReference type="SUPFAM" id="SSF103473">
    <property type="entry name" value="MFS general substrate transporter"/>
    <property type="match status" value="1"/>
</dbReference>
<dbReference type="InterPro" id="IPR036259">
    <property type="entry name" value="MFS_trans_sf"/>
</dbReference>
<sequence>MREPVSPVPPGPAHAKEPPAASGSGSGSGSGGIFSPPYLAATLTFAVVMFLTGFAALAVVPTLPTAARDLDGVSLFPVVAGCFVAAGLFGGVLGGHWADRSGARRPLALGMVLSVLTLLVSASSVSVWQLAAGRFVDGLAAGLVAVSVTTAVGQAYPEHLRPRMLALLSAGWVLPSLLGPPLAGLVVQWWSWRAVFYGLAGLTALPAVALVLVLRRPAPHPASGPTGTGEVPAGRPPLLVAALLSAGAALGQYGASGWDPRHLAAVGAGVVLLALFAPRLLPRGTLRGARGLPVTVLLRGLTSGTYFAVEALVPLMLITERRVDAVVVGAAFTASAVLWAAASWVQGRLLQHVARHRLVTAGALVMAAAVALAVAGCSGGLPAVTAAAAMPLSAVGMGLLDPCVTVLSLKHSPPHRQGHTTSALQTNMNLGQVVVLALASAVLNACLAAGAGPLGGYRAAFALLLLPPLLVAVLAVRARGD</sequence>
<proteinExistence type="predicted"/>
<evidence type="ECO:0000256" key="8">
    <source>
        <dbReference type="SAM" id="Phobius"/>
    </source>
</evidence>
<feature type="transmembrane region" description="Helical" evidence="8">
    <location>
        <begin position="457"/>
        <end position="476"/>
    </location>
</feature>
<dbReference type="Gene3D" id="1.20.1250.20">
    <property type="entry name" value="MFS general substrate transporter like domains"/>
    <property type="match status" value="1"/>
</dbReference>
<feature type="transmembrane region" description="Helical" evidence="8">
    <location>
        <begin position="196"/>
        <end position="215"/>
    </location>
</feature>
<keyword evidence="5 8" id="KW-0472">Membrane</keyword>
<dbReference type="PANTHER" id="PTHR42718">
    <property type="entry name" value="MAJOR FACILITATOR SUPERFAMILY MULTIDRUG TRANSPORTER MFSC"/>
    <property type="match status" value="1"/>
</dbReference>
<evidence type="ECO:0000256" key="7">
    <source>
        <dbReference type="SAM" id="MobiDB-lite"/>
    </source>
</evidence>
<protein>
    <recommendedName>
        <fullName evidence="9">Major facilitator superfamily (MFS) profile domain-containing protein</fullName>
    </recommendedName>
</protein>
<feature type="transmembrane region" description="Helical" evidence="8">
    <location>
        <begin position="107"/>
        <end position="129"/>
    </location>
</feature>
<comment type="subcellular location">
    <subcellularLocation>
        <location evidence="1">Cell membrane</location>
        <topology evidence="1">Multi-pass membrane protein</topology>
    </subcellularLocation>
</comment>
<dbReference type="Proteomes" id="UP000646738">
    <property type="component" value="Unassembled WGS sequence"/>
</dbReference>
<evidence type="ECO:0000313" key="11">
    <source>
        <dbReference type="Proteomes" id="UP000646738"/>
    </source>
</evidence>
<keyword evidence="3 8" id="KW-0812">Transmembrane</keyword>
<keyword evidence="6" id="KW-0046">Antibiotic resistance</keyword>
<feature type="transmembrane region" description="Helical" evidence="8">
    <location>
        <begin position="38"/>
        <end position="63"/>
    </location>
</feature>
<reference evidence="11" key="1">
    <citation type="submission" date="2023-07" db="EMBL/GenBank/DDBJ databases">
        <title>Whole genome shotgun sequence of Streptomyces achromogenes subsp. rubradiris NBRC 14000.</title>
        <authorList>
            <person name="Komaki H."/>
            <person name="Tamura T."/>
        </authorList>
    </citation>
    <scope>NUCLEOTIDE SEQUENCE [LARGE SCALE GENOMIC DNA]</scope>
    <source>
        <strain evidence="11">NBRC 14000</strain>
    </source>
</reference>
<evidence type="ECO:0000313" key="10">
    <source>
        <dbReference type="EMBL" id="GHI57888.1"/>
    </source>
</evidence>
<keyword evidence="2" id="KW-0813">Transport</keyword>
<evidence type="ECO:0000259" key="9">
    <source>
        <dbReference type="PROSITE" id="PS50850"/>
    </source>
</evidence>
<keyword evidence="4 8" id="KW-1133">Transmembrane helix</keyword>
<evidence type="ECO:0000256" key="4">
    <source>
        <dbReference type="ARBA" id="ARBA00022989"/>
    </source>
</evidence>
<evidence type="ECO:0000256" key="1">
    <source>
        <dbReference type="ARBA" id="ARBA00004651"/>
    </source>
</evidence>
<evidence type="ECO:0000256" key="6">
    <source>
        <dbReference type="ARBA" id="ARBA00023251"/>
    </source>
</evidence>
<evidence type="ECO:0000256" key="3">
    <source>
        <dbReference type="ARBA" id="ARBA00022692"/>
    </source>
</evidence>
<evidence type="ECO:0000256" key="2">
    <source>
        <dbReference type="ARBA" id="ARBA00022448"/>
    </source>
</evidence>
<feature type="transmembrane region" description="Helical" evidence="8">
    <location>
        <begin position="430"/>
        <end position="451"/>
    </location>
</feature>
<feature type="transmembrane region" description="Helical" evidence="8">
    <location>
        <begin position="358"/>
        <end position="381"/>
    </location>
</feature>
<dbReference type="InterPro" id="IPR020846">
    <property type="entry name" value="MFS_dom"/>
</dbReference>
<feature type="transmembrane region" description="Helical" evidence="8">
    <location>
        <begin position="135"/>
        <end position="153"/>
    </location>
</feature>
<comment type="caution">
    <text evidence="10">The sequence shown here is derived from an EMBL/GenBank/DDBJ whole genome shotgun (WGS) entry which is preliminary data.</text>
</comment>
<keyword evidence="11" id="KW-1185">Reference proteome</keyword>
<feature type="compositionally biased region" description="Pro residues" evidence="7">
    <location>
        <begin position="1"/>
        <end position="12"/>
    </location>
</feature>
<feature type="domain" description="Major facilitator superfamily (MFS) profile" evidence="9">
    <location>
        <begin position="41"/>
        <end position="481"/>
    </location>
</feature>
<evidence type="ECO:0000256" key="5">
    <source>
        <dbReference type="ARBA" id="ARBA00023136"/>
    </source>
</evidence>
<feature type="transmembrane region" description="Helical" evidence="8">
    <location>
        <begin position="75"/>
        <end position="95"/>
    </location>
</feature>
<gene>
    <name evidence="10" type="ORF">Srubr_77340</name>
</gene>
<feature type="transmembrane region" description="Helical" evidence="8">
    <location>
        <begin position="236"/>
        <end position="255"/>
    </location>
</feature>
<accession>A0ABQ3RPW7</accession>
<feature type="transmembrane region" description="Helical" evidence="8">
    <location>
        <begin position="325"/>
        <end position="346"/>
    </location>
</feature>
<feature type="transmembrane region" description="Helical" evidence="8">
    <location>
        <begin position="294"/>
        <end position="319"/>
    </location>
</feature>
<feature type="transmembrane region" description="Helical" evidence="8">
    <location>
        <begin position="165"/>
        <end position="190"/>
    </location>
</feature>
<organism evidence="10 11">
    <name type="scientific">Streptomyces rubradiris</name>
    <name type="common">Streptomyces achromogenes subsp. rubradiris</name>
    <dbReference type="NCBI Taxonomy" id="285531"/>
    <lineage>
        <taxon>Bacteria</taxon>
        <taxon>Bacillati</taxon>
        <taxon>Actinomycetota</taxon>
        <taxon>Actinomycetes</taxon>
        <taxon>Kitasatosporales</taxon>
        <taxon>Streptomycetaceae</taxon>
        <taxon>Streptomyces</taxon>
    </lineage>
</organism>